<dbReference type="PANTHER" id="PTHR30625">
    <property type="entry name" value="PROTEIN TOLQ"/>
    <property type="match status" value="1"/>
</dbReference>
<reference evidence="11 12" key="1">
    <citation type="submission" date="2024-06" db="EMBL/GenBank/DDBJ databases">
        <title>Draft genome sequence of Helicobacter trogontum NHP16-4001.</title>
        <authorList>
            <person name="Rimbara E."/>
            <person name="Suzuki M."/>
        </authorList>
    </citation>
    <scope>NUCLEOTIDE SEQUENCE [LARGE SCALE GENOMIC DNA]</scope>
    <source>
        <strain evidence="11 12">NHP16-4001</strain>
    </source>
</reference>
<evidence type="ECO:0000256" key="7">
    <source>
        <dbReference type="ARBA" id="ARBA00023136"/>
    </source>
</evidence>
<proteinExistence type="inferred from homology"/>
<evidence type="ECO:0000256" key="5">
    <source>
        <dbReference type="ARBA" id="ARBA00022927"/>
    </source>
</evidence>
<dbReference type="Proteomes" id="UP001562457">
    <property type="component" value="Unassembled WGS sequence"/>
</dbReference>
<evidence type="ECO:0000256" key="3">
    <source>
        <dbReference type="ARBA" id="ARBA00022475"/>
    </source>
</evidence>
<keyword evidence="3" id="KW-1003">Cell membrane</keyword>
<feature type="transmembrane region" description="Helical" evidence="9">
    <location>
        <begin position="15"/>
        <end position="39"/>
    </location>
</feature>
<keyword evidence="4 9" id="KW-0812">Transmembrane</keyword>
<accession>A0ABQ0D710</accession>
<keyword evidence="12" id="KW-1185">Reference proteome</keyword>
<evidence type="ECO:0000256" key="1">
    <source>
        <dbReference type="ARBA" id="ARBA00004429"/>
    </source>
</evidence>
<evidence type="ECO:0000256" key="8">
    <source>
        <dbReference type="RuleBase" id="RU004057"/>
    </source>
</evidence>
<comment type="caution">
    <text evidence="11">The sequence shown here is derived from an EMBL/GenBank/DDBJ whole genome shotgun (WGS) entry which is preliminary data.</text>
</comment>
<keyword evidence="6 9" id="KW-1133">Transmembrane helix</keyword>
<evidence type="ECO:0000313" key="11">
    <source>
        <dbReference type="EMBL" id="GAB0173995.1"/>
    </source>
</evidence>
<organism evidence="11 12">
    <name type="scientific">Helicobacter trogontum</name>
    <dbReference type="NCBI Taxonomy" id="50960"/>
    <lineage>
        <taxon>Bacteria</taxon>
        <taxon>Pseudomonadati</taxon>
        <taxon>Campylobacterota</taxon>
        <taxon>Epsilonproteobacteria</taxon>
        <taxon>Campylobacterales</taxon>
        <taxon>Helicobacteraceae</taxon>
        <taxon>Helicobacter</taxon>
    </lineage>
</organism>
<feature type="transmembrane region" description="Helical" evidence="9">
    <location>
        <begin position="107"/>
        <end position="128"/>
    </location>
</feature>
<gene>
    <name evidence="11" type="primary">exbB_2</name>
    <name evidence="11" type="ORF">NHP164001_20180</name>
</gene>
<keyword evidence="2 8" id="KW-0813">Transport</keyword>
<dbReference type="NCBIfam" id="TIGR02805">
    <property type="entry name" value="exbB2"/>
    <property type="match status" value="1"/>
</dbReference>
<evidence type="ECO:0000256" key="4">
    <source>
        <dbReference type="ARBA" id="ARBA00022692"/>
    </source>
</evidence>
<evidence type="ECO:0000256" key="6">
    <source>
        <dbReference type="ARBA" id="ARBA00022989"/>
    </source>
</evidence>
<dbReference type="InterPro" id="IPR050790">
    <property type="entry name" value="ExbB/TolQ_transport"/>
</dbReference>
<sequence length="148" mass="16642">MQDIMEFLKVYLDPLVFSILGFMALLVVYFSIERLVFFARLQFSKYTDVKELEEDVSKNLTLLYIVYSNAPYVGLLGTVVGIMIVFYDMGDSGNIDVKSITLGLSMALKATALGLVVAIPTLMIYNGLLRVADTKVNRFKILNKRHAD</sequence>
<name>A0ABQ0D710_9HELI</name>
<dbReference type="PANTHER" id="PTHR30625:SF15">
    <property type="entry name" value="BIOPOLYMER TRANSPORT PROTEIN EXBB"/>
    <property type="match status" value="1"/>
</dbReference>
<evidence type="ECO:0000256" key="9">
    <source>
        <dbReference type="SAM" id="Phobius"/>
    </source>
</evidence>
<feature type="domain" description="MotA/TolQ/ExbB proton channel" evidence="10">
    <location>
        <begin position="47"/>
        <end position="139"/>
    </location>
</feature>
<protein>
    <submittedName>
        <fullName evidence="11">Biopolymer transport protein ExbB</fullName>
    </submittedName>
</protein>
<dbReference type="Pfam" id="PF01618">
    <property type="entry name" value="MotA_ExbB"/>
    <property type="match status" value="1"/>
</dbReference>
<comment type="similarity">
    <text evidence="8">Belongs to the exbB/tolQ family.</text>
</comment>
<evidence type="ECO:0000259" key="10">
    <source>
        <dbReference type="Pfam" id="PF01618"/>
    </source>
</evidence>
<evidence type="ECO:0000313" key="12">
    <source>
        <dbReference type="Proteomes" id="UP001562457"/>
    </source>
</evidence>
<dbReference type="InterPro" id="IPR014172">
    <property type="entry name" value="TonB_ExbB_2"/>
</dbReference>
<keyword evidence="5 8" id="KW-0653">Protein transport</keyword>
<comment type="subcellular location">
    <subcellularLocation>
        <location evidence="1">Cell inner membrane</location>
        <topology evidence="1">Multi-pass membrane protein</topology>
    </subcellularLocation>
    <subcellularLocation>
        <location evidence="8">Membrane</location>
        <topology evidence="8">Multi-pass membrane protein</topology>
    </subcellularLocation>
</comment>
<dbReference type="EMBL" id="BAAFHN010000097">
    <property type="protein sequence ID" value="GAB0173995.1"/>
    <property type="molecule type" value="Genomic_DNA"/>
</dbReference>
<feature type="transmembrane region" description="Helical" evidence="9">
    <location>
        <begin position="60"/>
        <end position="87"/>
    </location>
</feature>
<dbReference type="InterPro" id="IPR002898">
    <property type="entry name" value="MotA_ExbB_proton_chnl"/>
</dbReference>
<evidence type="ECO:0000256" key="2">
    <source>
        <dbReference type="ARBA" id="ARBA00022448"/>
    </source>
</evidence>
<keyword evidence="7 9" id="KW-0472">Membrane</keyword>